<organism evidence="9 10">
    <name type="scientific">Coprinopsis cinerea (strain Okayama-7 / 130 / ATCC MYA-4618 / FGSC 9003)</name>
    <name type="common">Inky cap fungus</name>
    <name type="synonym">Hormographiella aspergillata</name>
    <dbReference type="NCBI Taxonomy" id="240176"/>
    <lineage>
        <taxon>Eukaryota</taxon>
        <taxon>Fungi</taxon>
        <taxon>Dikarya</taxon>
        <taxon>Basidiomycota</taxon>
        <taxon>Agaricomycotina</taxon>
        <taxon>Agaricomycetes</taxon>
        <taxon>Agaricomycetidae</taxon>
        <taxon>Agaricales</taxon>
        <taxon>Agaricineae</taxon>
        <taxon>Psathyrellaceae</taxon>
        <taxon>Coprinopsis</taxon>
    </lineage>
</organism>
<comment type="similarity">
    <text evidence="1">Belongs to the isochorismatase family.</text>
</comment>
<dbReference type="InterPro" id="IPR036380">
    <property type="entry name" value="Isochorismatase-like_sf"/>
</dbReference>
<dbReference type="OrthoDB" id="1739143at2759"/>
<dbReference type="GO" id="GO:0008936">
    <property type="term" value="F:nicotinamidase activity"/>
    <property type="evidence" value="ECO:0007669"/>
    <property type="project" value="UniProtKB-EC"/>
</dbReference>
<dbReference type="KEGG" id="cci:CC1G_06590"/>
<feature type="domain" description="Isochorismatase-like" evidence="8">
    <location>
        <begin position="24"/>
        <end position="227"/>
    </location>
</feature>
<dbReference type="GO" id="GO:0019363">
    <property type="term" value="P:pyridine nucleotide biosynthetic process"/>
    <property type="evidence" value="ECO:0007669"/>
    <property type="project" value="UniProtKB-KW"/>
</dbReference>
<keyword evidence="4" id="KW-0378">Hydrolase</keyword>
<dbReference type="InterPro" id="IPR052347">
    <property type="entry name" value="Isochorismatase_Nicotinamidase"/>
</dbReference>
<evidence type="ECO:0000313" key="9">
    <source>
        <dbReference type="EMBL" id="EAU92579.1"/>
    </source>
</evidence>
<name>A8N318_COPC7</name>
<evidence type="ECO:0000256" key="2">
    <source>
        <dbReference type="ARBA" id="ARBA00022642"/>
    </source>
</evidence>
<dbReference type="CDD" id="cd01011">
    <property type="entry name" value="nicotinamidase"/>
    <property type="match status" value="1"/>
</dbReference>
<evidence type="ECO:0000256" key="3">
    <source>
        <dbReference type="ARBA" id="ARBA00022723"/>
    </source>
</evidence>
<evidence type="ECO:0000256" key="4">
    <source>
        <dbReference type="ARBA" id="ARBA00022801"/>
    </source>
</evidence>
<dbReference type="FunCoup" id="A8N318">
    <property type="interactions" value="52"/>
</dbReference>
<keyword evidence="10" id="KW-1185">Reference proteome</keyword>
<evidence type="ECO:0000259" key="8">
    <source>
        <dbReference type="Pfam" id="PF00857"/>
    </source>
</evidence>
<reference evidence="9 10" key="1">
    <citation type="journal article" date="2010" name="Proc. Natl. Acad. Sci. U.S.A.">
        <title>Insights into evolution of multicellular fungi from the assembled chromosomes of the mushroom Coprinopsis cinerea (Coprinus cinereus).</title>
        <authorList>
            <person name="Stajich J.E."/>
            <person name="Wilke S.K."/>
            <person name="Ahren D."/>
            <person name="Au C.H."/>
            <person name="Birren B.W."/>
            <person name="Borodovsky M."/>
            <person name="Burns C."/>
            <person name="Canback B."/>
            <person name="Casselton L.A."/>
            <person name="Cheng C.K."/>
            <person name="Deng J."/>
            <person name="Dietrich F.S."/>
            <person name="Fargo D.C."/>
            <person name="Farman M.L."/>
            <person name="Gathman A.C."/>
            <person name="Goldberg J."/>
            <person name="Guigo R."/>
            <person name="Hoegger P.J."/>
            <person name="Hooker J.B."/>
            <person name="Huggins A."/>
            <person name="James T.Y."/>
            <person name="Kamada T."/>
            <person name="Kilaru S."/>
            <person name="Kodira C."/>
            <person name="Kues U."/>
            <person name="Kupfer D."/>
            <person name="Kwan H.S."/>
            <person name="Lomsadze A."/>
            <person name="Li W."/>
            <person name="Lilly W.W."/>
            <person name="Ma L.J."/>
            <person name="Mackey A.J."/>
            <person name="Manning G."/>
            <person name="Martin F."/>
            <person name="Muraguchi H."/>
            <person name="Natvig D.O."/>
            <person name="Palmerini H."/>
            <person name="Ramesh M.A."/>
            <person name="Rehmeyer C.J."/>
            <person name="Roe B.A."/>
            <person name="Shenoy N."/>
            <person name="Stanke M."/>
            <person name="Ter-Hovhannisyan V."/>
            <person name="Tunlid A."/>
            <person name="Velagapudi R."/>
            <person name="Vision T.J."/>
            <person name="Zeng Q."/>
            <person name="Zolan M.E."/>
            <person name="Pukkila P.J."/>
        </authorList>
    </citation>
    <scope>NUCLEOTIDE SEQUENCE [LARGE SCALE GENOMIC DNA]</scope>
    <source>
        <strain evidence="10">Okayama-7 / 130 / ATCC MYA-4618 / FGSC 9003</strain>
    </source>
</reference>
<dbReference type="eggNOG" id="KOG4003">
    <property type="taxonomic scope" value="Eukaryota"/>
</dbReference>
<dbReference type="PANTHER" id="PTHR11080:SF2">
    <property type="entry name" value="LD05707P"/>
    <property type="match status" value="1"/>
</dbReference>
<dbReference type="InterPro" id="IPR000868">
    <property type="entry name" value="Isochorismatase-like_dom"/>
</dbReference>
<keyword evidence="2" id="KW-0662">Pyridine nucleotide biosynthesis</keyword>
<sequence>MSNSTPYTPATEPVTIDGSEFVPALVAIDMQNDFVSGSLAVPGAEAIIPIVNALIDHPGFKFKVATRDFHPDNHVSFAQTHNKPVLSKAIIFHPEDKDKLMGLEQVLWPVHCVANTEGAEFVPGLIKDKFDHIVHKGTHPDIESYSAFKDIWGKHTSELPEMLKEKKITDVFYVGLAGDYCVKYTAIDSVSFGFRSWVVVDGVKSISSDCVAWDKMATEGVKFTTSKDVLTRLGQVN</sequence>
<comment type="pathway">
    <text evidence="5">Cofactor biosynthesis; nicotinate biosynthesis; nicotinate from nicotinamide: step 1/1.</text>
</comment>
<accession>A8N318</accession>
<dbReference type="OMA" id="DFVDSWP"/>
<evidence type="ECO:0000256" key="5">
    <source>
        <dbReference type="ARBA" id="ARBA00037900"/>
    </source>
</evidence>
<dbReference type="GO" id="GO:0046872">
    <property type="term" value="F:metal ion binding"/>
    <property type="evidence" value="ECO:0007669"/>
    <property type="project" value="UniProtKB-KW"/>
</dbReference>
<dbReference type="EC" id="3.5.1.19" evidence="6"/>
<evidence type="ECO:0000313" key="10">
    <source>
        <dbReference type="Proteomes" id="UP000001861"/>
    </source>
</evidence>
<dbReference type="InParanoid" id="A8N318"/>
<dbReference type="SUPFAM" id="SSF52499">
    <property type="entry name" value="Isochorismatase-like hydrolases"/>
    <property type="match status" value="1"/>
</dbReference>
<gene>
    <name evidence="9" type="ORF">CC1G_06590</name>
</gene>
<dbReference type="RefSeq" id="XP_001829253.1">
    <property type="nucleotide sequence ID" value="XM_001829201.1"/>
</dbReference>
<dbReference type="STRING" id="240176.A8N318"/>
<keyword evidence="3" id="KW-0479">Metal-binding</keyword>
<evidence type="ECO:0000256" key="7">
    <source>
        <dbReference type="ARBA" id="ARBA00043224"/>
    </source>
</evidence>
<evidence type="ECO:0000256" key="1">
    <source>
        <dbReference type="ARBA" id="ARBA00006336"/>
    </source>
</evidence>
<dbReference type="Gene3D" id="3.40.50.850">
    <property type="entry name" value="Isochorismatase-like"/>
    <property type="match status" value="1"/>
</dbReference>
<protein>
    <recommendedName>
        <fullName evidence="6">nicotinamidase</fullName>
        <ecNumber evidence="6">3.5.1.19</ecNumber>
    </recommendedName>
    <alternativeName>
        <fullName evidence="7">Nicotinamide deamidase</fullName>
    </alternativeName>
</protein>
<proteinExistence type="inferred from homology"/>
<dbReference type="PANTHER" id="PTHR11080">
    <property type="entry name" value="PYRAZINAMIDASE/NICOTINAMIDASE"/>
    <property type="match status" value="1"/>
</dbReference>
<dbReference type="EMBL" id="AACS02000001">
    <property type="protein sequence ID" value="EAU92579.1"/>
    <property type="molecule type" value="Genomic_DNA"/>
</dbReference>
<evidence type="ECO:0000256" key="6">
    <source>
        <dbReference type="ARBA" id="ARBA00039017"/>
    </source>
</evidence>
<dbReference type="Pfam" id="PF00857">
    <property type="entry name" value="Isochorismatase"/>
    <property type="match status" value="1"/>
</dbReference>
<dbReference type="VEuPathDB" id="FungiDB:CC1G_06590"/>
<dbReference type="AlphaFoldDB" id="A8N318"/>
<comment type="caution">
    <text evidence="9">The sequence shown here is derived from an EMBL/GenBank/DDBJ whole genome shotgun (WGS) entry which is preliminary data.</text>
</comment>
<dbReference type="Proteomes" id="UP000001861">
    <property type="component" value="Unassembled WGS sequence"/>
</dbReference>
<dbReference type="GeneID" id="6005680"/>